<protein>
    <submittedName>
        <fullName evidence="2">Putative ovule protein</fullName>
    </submittedName>
</protein>
<evidence type="ECO:0000313" key="2">
    <source>
        <dbReference type="EMBL" id="JAP18666.1"/>
    </source>
</evidence>
<evidence type="ECO:0000256" key="1">
    <source>
        <dbReference type="SAM" id="MobiDB-lite"/>
    </source>
</evidence>
<feature type="compositionally biased region" description="Polar residues" evidence="1">
    <location>
        <begin position="46"/>
        <end position="59"/>
    </location>
</feature>
<accession>A0A0V0HFA9</accession>
<organism evidence="2">
    <name type="scientific">Solanum chacoense</name>
    <name type="common">Chaco potato</name>
    <dbReference type="NCBI Taxonomy" id="4108"/>
    <lineage>
        <taxon>Eukaryota</taxon>
        <taxon>Viridiplantae</taxon>
        <taxon>Streptophyta</taxon>
        <taxon>Embryophyta</taxon>
        <taxon>Tracheophyta</taxon>
        <taxon>Spermatophyta</taxon>
        <taxon>Magnoliopsida</taxon>
        <taxon>eudicotyledons</taxon>
        <taxon>Gunneridae</taxon>
        <taxon>Pentapetalae</taxon>
        <taxon>asterids</taxon>
        <taxon>lamiids</taxon>
        <taxon>Solanales</taxon>
        <taxon>Solanaceae</taxon>
        <taxon>Solanoideae</taxon>
        <taxon>Solaneae</taxon>
        <taxon>Solanum</taxon>
    </lineage>
</organism>
<sequence length="66" mass="7960">MQLVMMNTNRRKVKFKRFFFLEFVRSTDNSTNTYTKKKNRNDVPSRRNSIQFINLPNSENQREGVS</sequence>
<dbReference type="EMBL" id="GEDG01021006">
    <property type="protein sequence ID" value="JAP18666.1"/>
    <property type="molecule type" value="Transcribed_RNA"/>
</dbReference>
<proteinExistence type="predicted"/>
<dbReference type="AlphaFoldDB" id="A0A0V0HFA9"/>
<name>A0A0V0HFA9_SOLCH</name>
<reference evidence="2" key="1">
    <citation type="submission" date="2015-12" db="EMBL/GenBank/DDBJ databases">
        <title>Gene expression during late stages of embryo sac development: a critical building block for successful pollen-pistil interactions.</title>
        <authorList>
            <person name="Liu Y."/>
            <person name="Joly V."/>
            <person name="Sabar M."/>
            <person name="Matton D.P."/>
        </authorList>
    </citation>
    <scope>NUCLEOTIDE SEQUENCE</scope>
</reference>
<feature type="region of interest" description="Disordered" evidence="1">
    <location>
        <begin position="30"/>
        <end position="66"/>
    </location>
</feature>